<dbReference type="OMA" id="MYSEFNI"/>
<keyword evidence="1" id="KW-0732">Signal</keyword>
<evidence type="ECO:0000313" key="2">
    <source>
        <dbReference type="EMBL" id="EDR29306.1"/>
    </source>
</evidence>
<reference evidence="3" key="1">
    <citation type="submission" date="2007-12" db="EMBL/GenBank/DDBJ databases">
        <title>Annotation of Entamoeba dispar SAW760.</title>
        <authorList>
            <person name="Lorenzi H."/>
            <person name="Inman J."/>
            <person name="Schobel S."/>
            <person name="Amedeo P."/>
            <person name="Caler E."/>
        </authorList>
    </citation>
    <scope>NUCLEOTIDE SEQUENCE [LARGE SCALE GENOMIC DNA]</scope>
    <source>
        <strain evidence="3">ATCC PRA-260 / SAW760</strain>
    </source>
</reference>
<gene>
    <name evidence="2" type="ORF">EDI_213810</name>
</gene>
<dbReference type="KEGG" id="edi:EDI_213810"/>
<dbReference type="GeneID" id="5879465"/>
<organism evidence="3">
    <name type="scientific">Entamoeba dispar (strain ATCC PRA-260 / SAW760)</name>
    <dbReference type="NCBI Taxonomy" id="370354"/>
    <lineage>
        <taxon>Eukaryota</taxon>
        <taxon>Amoebozoa</taxon>
        <taxon>Evosea</taxon>
        <taxon>Archamoebae</taxon>
        <taxon>Mastigamoebida</taxon>
        <taxon>Entamoebidae</taxon>
        <taxon>Entamoeba</taxon>
    </lineage>
</organism>
<name>B0E858_ENTDS</name>
<feature type="signal peptide" evidence="1">
    <location>
        <begin position="1"/>
        <end position="22"/>
    </location>
</feature>
<dbReference type="Proteomes" id="UP000008076">
    <property type="component" value="Unassembled WGS sequence"/>
</dbReference>
<dbReference type="AlphaFoldDB" id="B0E858"/>
<proteinExistence type="predicted"/>
<dbReference type="RefSeq" id="XP_001734549.1">
    <property type="nucleotide sequence ID" value="XM_001734497.1"/>
</dbReference>
<protein>
    <submittedName>
        <fullName evidence="2">Uncharacterized protein</fullName>
    </submittedName>
</protein>
<accession>B0E858</accession>
<dbReference type="eggNOG" id="ENOG502RET9">
    <property type="taxonomic scope" value="Eukaryota"/>
</dbReference>
<feature type="chain" id="PRO_5002749053" evidence="1">
    <location>
        <begin position="23"/>
        <end position="504"/>
    </location>
</feature>
<keyword evidence="3" id="KW-1185">Reference proteome</keyword>
<dbReference type="VEuPathDB" id="AmoebaDB:EDI_213810"/>
<evidence type="ECO:0000313" key="3">
    <source>
        <dbReference type="Proteomes" id="UP000008076"/>
    </source>
</evidence>
<dbReference type="EMBL" id="DS548107">
    <property type="protein sequence ID" value="EDR29306.1"/>
    <property type="molecule type" value="Genomic_DNA"/>
</dbReference>
<evidence type="ECO:0000256" key="1">
    <source>
        <dbReference type="SAM" id="SignalP"/>
    </source>
</evidence>
<sequence>MILLFYCILCCIGTFISPCVSTFKVGLIGRMDEFGISIESECYDNIPNAKEVVKGLIIESECYIHESLKDEETYTFSTRRCGACLGLNGPSMKPYQCMISGFFKIDNATNDPFIIDYFKRMVLVKENLFEKVTGQIVDEFTFISEVSVQQQSCRFNTIPQLLTDKIKNENIPIYIFDTNIISKYLRINNKLYQMNDGHYEIPYSYIGKDIYIDVILISNVIIPFNIHSLKLNTLYSSSLIIPLEYTKNQCFYSPNTILIDTNIDSGVKFEWNALSFDSSETLIFVDENEDGWKVMSSTDQNTIVLLYYDTPHLFGEMYSEFNITIIIENNNTITLNDVSLILINDFLNNNLTTFNSSISNLCSNLNSKIYYSSNQLIIRTYIPLNKCTGYFNGIILNFTTINIESFLITSSYLIERELYSTAKYCDINAFSCNKTQCSGTNSTIIGVNNIHWVPGCEPICDSCAIGYSCNTDGICVVTPNHNTRNKGVSIKIVITLLIILIILL</sequence>
<dbReference type="OrthoDB" id="27940at2759"/>